<evidence type="ECO:0000256" key="2">
    <source>
        <dbReference type="SAM" id="MobiDB-lite"/>
    </source>
</evidence>
<keyword evidence="4" id="KW-1185">Reference proteome</keyword>
<dbReference type="Proteomes" id="UP000434957">
    <property type="component" value="Unassembled WGS sequence"/>
</dbReference>
<feature type="region of interest" description="Disordered" evidence="2">
    <location>
        <begin position="1"/>
        <end position="28"/>
    </location>
</feature>
<name>A0A6A4B9Y7_9STRA</name>
<gene>
    <name evidence="3" type="ORF">PR003_g31160</name>
</gene>
<dbReference type="EMBL" id="QXFT01006317">
    <property type="protein sequence ID" value="KAE9269389.1"/>
    <property type="molecule type" value="Genomic_DNA"/>
</dbReference>
<sequence length="258" mass="29359">MAPPVKSRRTSVDKDDSSGGRGNAVTARTVASMRQALEEDEERQRQDAAVAALAQQSAAVQQLTFEQLKNFHDQQEEMAQRFSGYLQEQFENQLQLKGEYDALRTQMEQQKQQMAAHTSILREASEKIGHQAREIETLKDVVHHPSSPRGQVRWGWFAQPPPDEADDVKMKDTTEEVTAVCGEARSKKSETEVDWQVRDWDDSWIEGYEDKMGSDLSINQYRICLGHRNRLRLETGTTLALQEEEEVAVRDLVLVKSG</sequence>
<reference evidence="3 4" key="1">
    <citation type="submission" date="2018-08" db="EMBL/GenBank/DDBJ databases">
        <title>Genomic investigation of the strawberry pathogen Phytophthora fragariae indicates pathogenicity is determined by transcriptional variation in three key races.</title>
        <authorList>
            <person name="Adams T.M."/>
            <person name="Armitage A.D."/>
            <person name="Sobczyk M.K."/>
            <person name="Bates H.J."/>
            <person name="Dunwell J.M."/>
            <person name="Nellist C.F."/>
            <person name="Harrison R.J."/>
        </authorList>
    </citation>
    <scope>NUCLEOTIDE SEQUENCE [LARGE SCALE GENOMIC DNA]</scope>
    <source>
        <strain evidence="3 4">SCRP333</strain>
    </source>
</reference>
<evidence type="ECO:0000256" key="1">
    <source>
        <dbReference type="SAM" id="Coils"/>
    </source>
</evidence>
<proteinExistence type="predicted"/>
<dbReference type="AlphaFoldDB" id="A0A6A4B9Y7"/>
<protein>
    <submittedName>
        <fullName evidence="3">Uncharacterized protein</fullName>
    </submittedName>
</protein>
<accession>A0A6A4B9Y7</accession>
<evidence type="ECO:0000313" key="3">
    <source>
        <dbReference type="EMBL" id="KAE9269389.1"/>
    </source>
</evidence>
<evidence type="ECO:0000313" key="4">
    <source>
        <dbReference type="Proteomes" id="UP000434957"/>
    </source>
</evidence>
<comment type="caution">
    <text evidence="3">The sequence shown here is derived from an EMBL/GenBank/DDBJ whole genome shotgun (WGS) entry which is preliminary data.</text>
</comment>
<organism evidence="3 4">
    <name type="scientific">Phytophthora rubi</name>
    <dbReference type="NCBI Taxonomy" id="129364"/>
    <lineage>
        <taxon>Eukaryota</taxon>
        <taxon>Sar</taxon>
        <taxon>Stramenopiles</taxon>
        <taxon>Oomycota</taxon>
        <taxon>Peronosporomycetes</taxon>
        <taxon>Peronosporales</taxon>
        <taxon>Peronosporaceae</taxon>
        <taxon>Phytophthora</taxon>
    </lineage>
</organism>
<feature type="coiled-coil region" evidence="1">
    <location>
        <begin position="93"/>
        <end position="127"/>
    </location>
</feature>
<keyword evidence="1" id="KW-0175">Coiled coil</keyword>